<dbReference type="AlphaFoldDB" id="A0A0G0DRT1"/>
<evidence type="ECO:0000313" key="9">
    <source>
        <dbReference type="Proteomes" id="UP000033866"/>
    </source>
</evidence>
<evidence type="ECO:0000259" key="7">
    <source>
        <dbReference type="PROSITE" id="PS51918"/>
    </source>
</evidence>
<evidence type="ECO:0000313" key="8">
    <source>
        <dbReference type="EMBL" id="KKP65750.1"/>
    </source>
</evidence>
<comment type="cofactor">
    <cofactor evidence="1">
        <name>[4Fe-4S] cluster</name>
        <dbReference type="ChEBI" id="CHEBI:49883"/>
    </cofactor>
</comment>
<evidence type="ECO:0000256" key="1">
    <source>
        <dbReference type="ARBA" id="ARBA00001966"/>
    </source>
</evidence>
<protein>
    <submittedName>
        <fullName evidence="8">Anaerobic ribonucleoside-triphosphate reductase activating protein</fullName>
    </submittedName>
</protein>
<dbReference type="GO" id="GO:0003824">
    <property type="term" value="F:catalytic activity"/>
    <property type="evidence" value="ECO:0007669"/>
    <property type="project" value="InterPro"/>
</dbReference>
<dbReference type="GO" id="GO:0051539">
    <property type="term" value="F:4 iron, 4 sulfur cluster binding"/>
    <property type="evidence" value="ECO:0007669"/>
    <property type="project" value="UniProtKB-KW"/>
</dbReference>
<feature type="domain" description="Radical SAM core" evidence="7">
    <location>
        <begin position="13"/>
        <end position="231"/>
    </location>
</feature>
<dbReference type="Proteomes" id="UP000033866">
    <property type="component" value="Unassembled WGS sequence"/>
</dbReference>
<dbReference type="SFLD" id="SFLDS00029">
    <property type="entry name" value="Radical_SAM"/>
    <property type="match status" value="1"/>
</dbReference>
<dbReference type="GO" id="GO:0046872">
    <property type="term" value="F:metal ion binding"/>
    <property type="evidence" value="ECO:0007669"/>
    <property type="project" value="UniProtKB-KW"/>
</dbReference>
<keyword evidence="3" id="KW-0949">S-adenosyl-L-methionine</keyword>
<keyword evidence="5" id="KW-0408">Iron</keyword>
<dbReference type="PATRIC" id="fig|1619093.3.peg.151"/>
<dbReference type="PANTHER" id="PTHR30352">
    <property type="entry name" value="PYRUVATE FORMATE-LYASE-ACTIVATING ENZYME"/>
    <property type="match status" value="1"/>
</dbReference>
<evidence type="ECO:0000256" key="3">
    <source>
        <dbReference type="ARBA" id="ARBA00022691"/>
    </source>
</evidence>
<dbReference type="InterPro" id="IPR034457">
    <property type="entry name" value="Organic_radical-activating"/>
</dbReference>
<reference evidence="8 9" key="1">
    <citation type="journal article" date="2015" name="Nature">
        <title>rRNA introns, odd ribosomes, and small enigmatic genomes across a large radiation of phyla.</title>
        <authorList>
            <person name="Brown C.T."/>
            <person name="Hug L.A."/>
            <person name="Thomas B.C."/>
            <person name="Sharon I."/>
            <person name="Castelle C.J."/>
            <person name="Singh A."/>
            <person name="Wilkins M.J."/>
            <person name="Williams K.H."/>
            <person name="Banfield J.F."/>
        </authorList>
    </citation>
    <scope>NUCLEOTIDE SEQUENCE [LARGE SCALE GENOMIC DNA]</scope>
</reference>
<accession>A0A0G0DRT1</accession>
<evidence type="ECO:0000256" key="5">
    <source>
        <dbReference type="ARBA" id="ARBA00023004"/>
    </source>
</evidence>
<organism evidence="8 9">
    <name type="scientific">candidate division WS6 bacterium GW2011_GWE1_34_7</name>
    <dbReference type="NCBI Taxonomy" id="1619093"/>
    <lineage>
        <taxon>Bacteria</taxon>
        <taxon>Candidatus Dojkabacteria</taxon>
    </lineage>
</organism>
<evidence type="ECO:0000256" key="6">
    <source>
        <dbReference type="ARBA" id="ARBA00023014"/>
    </source>
</evidence>
<evidence type="ECO:0000256" key="4">
    <source>
        <dbReference type="ARBA" id="ARBA00022723"/>
    </source>
</evidence>
<dbReference type="SUPFAM" id="SSF102114">
    <property type="entry name" value="Radical SAM enzymes"/>
    <property type="match status" value="1"/>
</dbReference>
<keyword evidence="2" id="KW-0004">4Fe-4S</keyword>
<dbReference type="Gene3D" id="3.20.20.70">
    <property type="entry name" value="Aldolase class I"/>
    <property type="match status" value="1"/>
</dbReference>
<dbReference type="SFLD" id="SFLDG01094">
    <property type="entry name" value="Uncharacterised_Radical_SAM_Su"/>
    <property type="match status" value="1"/>
</dbReference>
<keyword evidence="6" id="KW-0411">Iron-sulfur</keyword>
<comment type="caution">
    <text evidence="8">The sequence shown here is derived from an EMBL/GenBank/DDBJ whole genome shotgun (WGS) entry which is preliminary data.</text>
</comment>
<dbReference type="PANTHER" id="PTHR30352:SF13">
    <property type="entry name" value="GLYCYL-RADICAL ENZYME ACTIVATING ENZYME YJJW-RELATED"/>
    <property type="match status" value="1"/>
</dbReference>
<dbReference type="InterPro" id="IPR058240">
    <property type="entry name" value="rSAM_sf"/>
</dbReference>
<name>A0A0G0DRT1_9BACT</name>
<evidence type="ECO:0000256" key="2">
    <source>
        <dbReference type="ARBA" id="ARBA00022485"/>
    </source>
</evidence>
<dbReference type="Pfam" id="PF04055">
    <property type="entry name" value="Radical_SAM"/>
    <property type="match status" value="1"/>
</dbReference>
<dbReference type="CDD" id="cd01335">
    <property type="entry name" value="Radical_SAM"/>
    <property type="match status" value="1"/>
</dbReference>
<keyword evidence="4" id="KW-0479">Metal-binding</keyword>
<dbReference type="SFLD" id="SFLDG01067">
    <property type="entry name" value="SPASM/twitch_domain_containing"/>
    <property type="match status" value="1"/>
</dbReference>
<sequence>MLITGFQKSTLLDYPGKVAALIFTYGCNLRCSYCHNPELVTLPCIPSTIVKEEYILEYLKERKNLLDAVVITGGEPTIQSDLIPFIKKIKKLGYLFKLDTNGTNSKIVKDLLDLDIVDYWAMDVKYEKELYFQNLEEEIDYKEIVKSIELIKERGKDYEFRTTYVKGIHTINSAKGIGELIKGSKRYYIQNFRPGKTIDPSLDFSNSFTEKELKQIKNIALKYINDVQIRY</sequence>
<proteinExistence type="predicted"/>
<dbReference type="InterPro" id="IPR007197">
    <property type="entry name" value="rSAM"/>
</dbReference>
<dbReference type="PROSITE" id="PS51918">
    <property type="entry name" value="RADICAL_SAM"/>
    <property type="match status" value="1"/>
</dbReference>
<dbReference type="InterPro" id="IPR012840">
    <property type="entry name" value="NrdG2"/>
</dbReference>
<dbReference type="EMBL" id="LBPV01000012">
    <property type="protein sequence ID" value="KKP65750.1"/>
    <property type="molecule type" value="Genomic_DNA"/>
</dbReference>
<gene>
    <name evidence="8" type="ORF">UR61_C0012G0002</name>
</gene>
<dbReference type="NCBIfam" id="TIGR02495">
    <property type="entry name" value="NrdG2"/>
    <property type="match status" value="1"/>
</dbReference>
<dbReference type="InterPro" id="IPR013785">
    <property type="entry name" value="Aldolase_TIM"/>
</dbReference>